<dbReference type="EMBL" id="DRND01000386">
    <property type="protein sequence ID" value="HFC47193.1"/>
    <property type="molecule type" value="Genomic_DNA"/>
</dbReference>
<organism evidence="7">
    <name type="scientific">Dissulfuribacter thermophilus</name>
    <dbReference type="NCBI Taxonomy" id="1156395"/>
    <lineage>
        <taxon>Bacteria</taxon>
        <taxon>Pseudomonadati</taxon>
        <taxon>Thermodesulfobacteriota</taxon>
        <taxon>Dissulfuribacteria</taxon>
        <taxon>Dissulfuribacterales</taxon>
        <taxon>Dissulfuribacteraceae</taxon>
        <taxon>Dissulfuribacter</taxon>
    </lineage>
</organism>
<dbReference type="InterPro" id="IPR036986">
    <property type="entry name" value="S4_RNA-bd_sf"/>
</dbReference>
<reference evidence="7" key="1">
    <citation type="journal article" date="2020" name="mSystems">
        <title>Genome- and Community-Level Interaction Insights into Carbon Utilization and Element Cycling Functions of Hydrothermarchaeota in Hydrothermal Sediment.</title>
        <authorList>
            <person name="Zhou Z."/>
            <person name="Liu Y."/>
            <person name="Xu W."/>
            <person name="Pan J."/>
            <person name="Luo Z.H."/>
            <person name="Li M."/>
        </authorList>
    </citation>
    <scope>NUCLEOTIDE SEQUENCE [LARGE SCALE GENOMIC DNA]</scope>
    <source>
        <strain evidence="7">HyVt-503</strain>
    </source>
</reference>
<comment type="function">
    <text evidence="5">Responsible for synthesis of pseudouridine from uracil.</text>
</comment>
<feature type="active site" evidence="3">
    <location>
        <position position="117"/>
    </location>
</feature>
<evidence type="ECO:0000256" key="3">
    <source>
        <dbReference type="PIRSR" id="PIRSR606225-1"/>
    </source>
</evidence>
<dbReference type="PANTHER" id="PTHR21600">
    <property type="entry name" value="MITOCHONDRIAL RNA PSEUDOURIDINE SYNTHASE"/>
    <property type="match status" value="1"/>
</dbReference>
<feature type="domain" description="RNA-binding S4" evidence="6">
    <location>
        <begin position="1"/>
        <end position="53"/>
    </location>
</feature>
<gene>
    <name evidence="7" type="ORF">ENJ63_04850</name>
</gene>
<dbReference type="CDD" id="cd02869">
    <property type="entry name" value="PseudoU_synth_RluA_like"/>
    <property type="match status" value="1"/>
</dbReference>
<keyword evidence="2 5" id="KW-0413">Isomerase</keyword>
<evidence type="ECO:0000256" key="1">
    <source>
        <dbReference type="ARBA" id="ARBA00010876"/>
    </source>
</evidence>
<accession>A0A7V2SWE5</accession>
<dbReference type="Gene3D" id="3.30.2350.10">
    <property type="entry name" value="Pseudouridine synthase"/>
    <property type="match status" value="1"/>
</dbReference>
<dbReference type="AlphaFoldDB" id="A0A7V2SWE5"/>
<evidence type="ECO:0000256" key="4">
    <source>
        <dbReference type="PROSITE-ProRule" id="PRU00182"/>
    </source>
</evidence>
<dbReference type="Pfam" id="PF00849">
    <property type="entry name" value="PseudoU_synth_2"/>
    <property type="match status" value="1"/>
</dbReference>
<dbReference type="GO" id="GO:0120159">
    <property type="term" value="F:rRNA pseudouridine synthase activity"/>
    <property type="evidence" value="ECO:0007669"/>
    <property type="project" value="UniProtKB-ARBA"/>
</dbReference>
<protein>
    <recommendedName>
        <fullName evidence="5">Pseudouridine synthase</fullName>
        <ecNumber evidence="5">5.4.99.-</ecNumber>
    </recommendedName>
</protein>
<dbReference type="Pfam" id="PF01479">
    <property type="entry name" value="S4"/>
    <property type="match status" value="1"/>
</dbReference>
<name>A0A7V2SWE5_9BACT</name>
<dbReference type="InterPro" id="IPR002942">
    <property type="entry name" value="S4_RNA-bd"/>
</dbReference>
<dbReference type="CDD" id="cd00165">
    <property type="entry name" value="S4"/>
    <property type="match status" value="1"/>
</dbReference>
<dbReference type="InterPro" id="IPR050188">
    <property type="entry name" value="RluA_PseudoU_synthase"/>
</dbReference>
<dbReference type="GO" id="GO:0000455">
    <property type="term" value="P:enzyme-directed rRNA pseudouridine synthesis"/>
    <property type="evidence" value="ECO:0007669"/>
    <property type="project" value="TreeGrafter"/>
</dbReference>
<dbReference type="EC" id="5.4.99.-" evidence="5"/>
<proteinExistence type="inferred from homology"/>
<dbReference type="SUPFAM" id="SSF55120">
    <property type="entry name" value="Pseudouridine synthase"/>
    <property type="match status" value="1"/>
</dbReference>
<keyword evidence="4" id="KW-0694">RNA-binding</keyword>
<dbReference type="SMART" id="SM00363">
    <property type="entry name" value="S4"/>
    <property type="match status" value="1"/>
</dbReference>
<dbReference type="InterPro" id="IPR006224">
    <property type="entry name" value="PsdUridine_synth_RluA-like_CS"/>
</dbReference>
<comment type="similarity">
    <text evidence="1 5">Belongs to the pseudouridine synthase RluA family.</text>
</comment>
<dbReference type="PROSITE" id="PS01129">
    <property type="entry name" value="PSI_RLU"/>
    <property type="match status" value="1"/>
</dbReference>
<dbReference type="InterPro" id="IPR006145">
    <property type="entry name" value="PsdUridine_synth_RsuA/RluA"/>
</dbReference>
<comment type="caution">
    <text evidence="7">The sequence shown here is derived from an EMBL/GenBank/DDBJ whole genome shotgun (WGS) entry which is preliminary data.</text>
</comment>
<comment type="catalytic activity">
    <reaction evidence="5">
        <text>a uridine in RNA = a pseudouridine in RNA</text>
        <dbReference type="Rhea" id="RHEA:48348"/>
        <dbReference type="Rhea" id="RHEA-COMP:12068"/>
        <dbReference type="Rhea" id="RHEA-COMP:12069"/>
        <dbReference type="ChEBI" id="CHEBI:65314"/>
        <dbReference type="ChEBI" id="CHEBI:65315"/>
    </reaction>
</comment>
<dbReference type="SUPFAM" id="SSF55174">
    <property type="entry name" value="Alpha-L RNA-binding motif"/>
    <property type="match status" value="1"/>
</dbReference>
<dbReference type="PANTHER" id="PTHR21600:SF44">
    <property type="entry name" value="RIBOSOMAL LARGE SUBUNIT PSEUDOURIDINE SYNTHASE D"/>
    <property type="match status" value="1"/>
</dbReference>
<evidence type="ECO:0000313" key="7">
    <source>
        <dbReference type="EMBL" id="HFC47193.1"/>
    </source>
</evidence>
<evidence type="ECO:0000259" key="6">
    <source>
        <dbReference type="SMART" id="SM00363"/>
    </source>
</evidence>
<evidence type="ECO:0000256" key="2">
    <source>
        <dbReference type="ARBA" id="ARBA00023235"/>
    </source>
</evidence>
<dbReference type="NCBIfam" id="TIGR00005">
    <property type="entry name" value="rluA_subfam"/>
    <property type="match status" value="1"/>
</dbReference>
<dbReference type="InterPro" id="IPR020103">
    <property type="entry name" value="PsdUridine_synth_cat_dom_sf"/>
</dbReference>
<dbReference type="GO" id="GO:0003723">
    <property type="term" value="F:RNA binding"/>
    <property type="evidence" value="ECO:0007669"/>
    <property type="project" value="UniProtKB-KW"/>
</dbReference>
<dbReference type="InterPro" id="IPR006225">
    <property type="entry name" value="PsdUridine_synth_RluC/D"/>
</dbReference>
<sequence>MGLGLSRSKAKSLIEAGLVAINGEVIKKARRIVKSGDKVSVTIPEREPSEDLAPRPVEFNVLYEDNSIIVVDKPPGITVYPGAGREEETLVHGLLHHFKGLSSGYEPLRPGIVHRLDKDTSGVMVIAKTDQAHATLGELFKERRVKKEYLAICRGHLEDECGRIDHAIGRHPVHRKKMSILTRSPRPAITLWEKLESLYGATLLKVRILTGRTHQIRVHMAAIGHPLLGDRLYGGPSRLQLKGEGLEIPRQMLHAFRLSFPHPTSGKQVQFEAPVPMDMRSLLERLRL</sequence>
<dbReference type="PROSITE" id="PS50889">
    <property type="entry name" value="S4"/>
    <property type="match status" value="1"/>
</dbReference>
<dbReference type="Gene3D" id="3.10.290.10">
    <property type="entry name" value="RNA-binding S4 domain"/>
    <property type="match status" value="1"/>
</dbReference>
<dbReference type="Proteomes" id="UP000885797">
    <property type="component" value="Unassembled WGS sequence"/>
</dbReference>
<evidence type="ECO:0000256" key="5">
    <source>
        <dbReference type="RuleBase" id="RU362028"/>
    </source>
</evidence>